<dbReference type="RefSeq" id="WP_367879318.1">
    <property type="nucleotide sequence ID" value="NZ_JBFNXX010000018.1"/>
</dbReference>
<organism evidence="1 2">
    <name type="scientific">Sulfitobacter sediminis</name>
    <dbReference type="NCBI Taxonomy" id="3234186"/>
    <lineage>
        <taxon>Bacteria</taxon>
        <taxon>Pseudomonadati</taxon>
        <taxon>Pseudomonadota</taxon>
        <taxon>Alphaproteobacteria</taxon>
        <taxon>Rhodobacterales</taxon>
        <taxon>Roseobacteraceae</taxon>
        <taxon>Sulfitobacter</taxon>
    </lineage>
</organism>
<protein>
    <submittedName>
        <fullName evidence="1">Uncharacterized protein</fullName>
    </submittedName>
</protein>
<sequence length="65" mass="7604">SSFVDHRRPTLAHRCRRGAVTSSKPVRTPKADTNYQKLILRLSKEFKKQNLVEPRQCNRIKEITV</sequence>
<dbReference type="Proteomes" id="UP001556098">
    <property type="component" value="Unassembled WGS sequence"/>
</dbReference>
<proteinExistence type="predicted"/>
<accession>A0ABV3RST6</accession>
<evidence type="ECO:0000313" key="1">
    <source>
        <dbReference type="EMBL" id="MEW9921617.1"/>
    </source>
</evidence>
<evidence type="ECO:0000313" key="2">
    <source>
        <dbReference type="Proteomes" id="UP001556098"/>
    </source>
</evidence>
<feature type="non-terminal residue" evidence="1">
    <location>
        <position position="1"/>
    </location>
</feature>
<gene>
    <name evidence="1" type="ORF">AB2B41_18565</name>
</gene>
<keyword evidence="2" id="KW-1185">Reference proteome</keyword>
<name>A0ABV3RST6_9RHOB</name>
<reference evidence="1 2" key="1">
    <citation type="submission" date="2024-07" db="EMBL/GenBank/DDBJ databases">
        <title>Marimonas sp.nov., isolated from tidal-flat sediment.</title>
        <authorList>
            <person name="Jayan J.N."/>
            <person name="Lee S.S."/>
        </authorList>
    </citation>
    <scope>NUCLEOTIDE SEQUENCE [LARGE SCALE GENOMIC DNA]</scope>
    <source>
        <strain evidence="1 2">MJW-29</strain>
    </source>
</reference>
<dbReference type="EMBL" id="JBFNXX010000018">
    <property type="protein sequence ID" value="MEW9921617.1"/>
    <property type="molecule type" value="Genomic_DNA"/>
</dbReference>
<comment type="caution">
    <text evidence="1">The sequence shown here is derived from an EMBL/GenBank/DDBJ whole genome shotgun (WGS) entry which is preliminary data.</text>
</comment>